<accession>A0ABD5PZM3</accession>
<feature type="domain" description="Glycosyl transferase family 1" evidence="2">
    <location>
        <begin position="238"/>
        <end position="392"/>
    </location>
</feature>
<dbReference type="InterPro" id="IPR001296">
    <property type="entry name" value="Glyco_trans_1"/>
</dbReference>
<dbReference type="GO" id="GO:0016757">
    <property type="term" value="F:glycosyltransferase activity"/>
    <property type="evidence" value="ECO:0007669"/>
    <property type="project" value="UniProtKB-KW"/>
</dbReference>
<protein>
    <submittedName>
        <fullName evidence="4">Glycosyltransferase family 4 protein</fullName>
        <ecNumber evidence="4">2.4.-.-</ecNumber>
    </submittedName>
</protein>
<comment type="caution">
    <text evidence="4">The sequence shown here is derived from an EMBL/GenBank/DDBJ whole genome shotgun (WGS) entry which is preliminary data.</text>
</comment>
<sequence length="422" mass="45676">MRVLVAAHDFYPDPGSGGTGRYVYETTKRLADRGHDVSVLTRRRGDVPARETISGVRVARYDLGVAERSAPQIAARLPGAVRTVRDHLDALPDPDLVSLQGTVTDPLVDLLVSDAVPRCATFHSPWPTEYRIRAGHEGRVSDTRRELNAALRARVERATLADCEQVLALSEFMVGKLREVHGPVADPVVVPGGVDAERYRPDAGVYHPMASPADHAETAAEDTTSAAVEPDGGDAATDFLTVRRLSPRMGHGMLLRAFARLARERPDVHLHVAGDGPLREELERTAADLGVADRVTFLGYVPDEDLPRAYATADCFVLPTRRLEGFGLATLEALASGTPVVATPVGGTTEILSGLREDPRVPTEMVVESVAADSLADRMRAWADLAPARRDAAGRACREHARQNYAWDRTADAIAAQYRNLA</sequence>
<name>A0ABD5PZM3_9EURY</name>
<proteinExistence type="predicted"/>
<evidence type="ECO:0000256" key="1">
    <source>
        <dbReference type="SAM" id="MobiDB-lite"/>
    </source>
</evidence>
<dbReference type="PANTHER" id="PTHR12526:SF635">
    <property type="entry name" value="GLYCOSYL TRANSFERASE GROUP 1"/>
    <property type="match status" value="1"/>
</dbReference>
<dbReference type="EC" id="2.4.-.-" evidence="4"/>
<gene>
    <name evidence="4" type="ORF">ACFO9K_06745</name>
</gene>
<keyword evidence="4" id="KW-0808">Transferase</keyword>
<keyword evidence="5" id="KW-1185">Reference proteome</keyword>
<dbReference type="Gene3D" id="3.40.50.2000">
    <property type="entry name" value="Glycogen Phosphorylase B"/>
    <property type="match status" value="2"/>
</dbReference>
<dbReference type="Pfam" id="PF13439">
    <property type="entry name" value="Glyco_transf_4"/>
    <property type="match status" value="1"/>
</dbReference>
<evidence type="ECO:0000313" key="4">
    <source>
        <dbReference type="EMBL" id="MFC4823955.1"/>
    </source>
</evidence>
<dbReference type="PANTHER" id="PTHR12526">
    <property type="entry name" value="GLYCOSYLTRANSFERASE"/>
    <property type="match status" value="1"/>
</dbReference>
<evidence type="ECO:0000259" key="3">
    <source>
        <dbReference type="Pfam" id="PF13439"/>
    </source>
</evidence>
<reference evidence="4 5" key="1">
    <citation type="journal article" date="2019" name="Int. J. Syst. Evol. Microbiol.">
        <title>The Global Catalogue of Microorganisms (GCM) 10K type strain sequencing project: providing services to taxonomists for standard genome sequencing and annotation.</title>
        <authorList>
            <consortium name="The Broad Institute Genomics Platform"/>
            <consortium name="The Broad Institute Genome Sequencing Center for Infectious Disease"/>
            <person name="Wu L."/>
            <person name="Ma J."/>
        </authorList>
    </citation>
    <scope>NUCLEOTIDE SEQUENCE [LARGE SCALE GENOMIC DNA]</scope>
    <source>
        <strain evidence="4 5">XZYJ18</strain>
    </source>
</reference>
<dbReference type="AlphaFoldDB" id="A0ABD5PZM3"/>
<dbReference type="SUPFAM" id="SSF53756">
    <property type="entry name" value="UDP-Glycosyltransferase/glycogen phosphorylase"/>
    <property type="match status" value="1"/>
</dbReference>
<organism evidence="4 5">
    <name type="scientific">Halorussus aquaticus</name>
    <dbReference type="NCBI Taxonomy" id="2953748"/>
    <lineage>
        <taxon>Archaea</taxon>
        <taxon>Methanobacteriati</taxon>
        <taxon>Methanobacteriota</taxon>
        <taxon>Stenosarchaea group</taxon>
        <taxon>Halobacteria</taxon>
        <taxon>Halobacteriales</taxon>
        <taxon>Haladaptataceae</taxon>
        <taxon>Halorussus</taxon>
    </lineage>
</organism>
<dbReference type="Pfam" id="PF00534">
    <property type="entry name" value="Glycos_transf_1"/>
    <property type="match status" value="1"/>
</dbReference>
<dbReference type="InterPro" id="IPR028098">
    <property type="entry name" value="Glyco_trans_4-like_N"/>
</dbReference>
<evidence type="ECO:0000313" key="5">
    <source>
        <dbReference type="Proteomes" id="UP001595945"/>
    </source>
</evidence>
<dbReference type="GeneID" id="73047214"/>
<dbReference type="RefSeq" id="WP_254270171.1">
    <property type="nucleotide sequence ID" value="NZ_CP100401.1"/>
</dbReference>
<keyword evidence="4" id="KW-0328">Glycosyltransferase</keyword>
<feature type="region of interest" description="Disordered" evidence="1">
    <location>
        <begin position="213"/>
        <end position="232"/>
    </location>
</feature>
<dbReference type="Proteomes" id="UP001595945">
    <property type="component" value="Unassembled WGS sequence"/>
</dbReference>
<feature type="domain" description="Glycosyltransferase subfamily 4-like N-terminal" evidence="3">
    <location>
        <begin position="17"/>
        <end position="198"/>
    </location>
</feature>
<dbReference type="EMBL" id="JBHSHT010000001">
    <property type="protein sequence ID" value="MFC4823955.1"/>
    <property type="molecule type" value="Genomic_DNA"/>
</dbReference>
<dbReference type="CDD" id="cd03801">
    <property type="entry name" value="GT4_PimA-like"/>
    <property type="match status" value="1"/>
</dbReference>
<evidence type="ECO:0000259" key="2">
    <source>
        <dbReference type="Pfam" id="PF00534"/>
    </source>
</evidence>